<dbReference type="EMBL" id="CAKOAT010239932">
    <property type="protein sequence ID" value="CAH8357946.1"/>
    <property type="molecule type" value="Genomic_DNA"/>
</dbReference>
<feature type="domain" description="Kinesin motor" evidence="2">
    <location>
        <begin position="2"/>
        <end position="225"/>
    </location>
</feature>
<name>A0ABC8KPX8_ERUVS</name>
<sequence>MLRQGHLYQFTSEINLRRSKDSCELDHFKEENENTSLVLSKEIKPLISRVFEGKDVHVIAHGAKCSGKPLIIQGSEWEPETVYDILDQEKRVVSVQEGAQGKIQLRGLSKASTCEVTLTISRAYDVCPLASYEESRKQCSDLAPLEITKINKSIYALQNVMYAINANESHVPYIESNLTHMLKDCLQGSNITLLITYLPQEFSQDDSLYMLNLASQICLGSKRSLPYATTKRNGSARSIALEESVMNSLEIMKKSREPHD</sequence>
<dbReference type="InterPro" id="IPR036961">
    <property type="entry name" value="Kinesin_motor_dom_sf"/>
</dbReference>
<dbReference type="PANTHER" id="PTHR24115">
    <property type="entry name" value="KINESIN-RELATED"/>
    <property type="match status" value="1"/>
</dbReference>
<evidence type="ECO:0000256" key="1">
    <source>
        <dbReference type="ARBA" id="ARBA00023175"/>
    </source>
</evidence>
<dbReference type="SUPFAM" id="SSF52540">
    <property type="entry name" value="P-loop containing nucleoside triphosphate hydrolases"/>
    <property type="match status" value="1"/>
</dbReference>
<dbReference type="Pfam" id="PF00225">
    <property type="entry name" value="Kinesin"/>
    <property type="match status" value="1"/>
</dbReference>
<dbReference type="SMART" id="SM00129">
    <property type="entry name" value="KISc"/>
    <property type="match status" value="1"/>
</dbReference>
<organism evidence="3 4">
    <name type="scientific">Eruca vesicaria subsp. sativa</name>
    <name type="common">Garden rocket</name>
    <name type="synonym">Eruca sativa</name>
    <dbReference type="NCBI Taxonomy" id="29727"/>
    <lineage>
        <taxon>Eukaryota</taxon>
        <taxon>Viridiplantae</taxon>
        <taxon>Streptophyta</taxon>
        <taxon>Embryophyta</taxon>
        <taxon>Tracheophyta</taxon>
        <taxon>Spermatophyta</taxon>
        <taxon>Magnoliopsida</taxon>
        <taxon>eudicotyledons</taxon>
        <taxon>Gunneridae</taxon>
        <taxon>Pentapetalae</taxon>
        <taxon>rosids</taxon>
        <taxon>malvids</taxon>
        <taxon>Brassicales</taxon>
        <taxon>Brassicaceae</taxon>
        <taxon>Brassiceae</taxon>
        <taxon>Eruca</taxon>
    </lineage>
</organism>
<gene>
    <name evidence="3" type="ORF">ERUC_LOCUS23702</name>
</gene>
<keyword evidence="1" id="KW-0505">Motor protein</keyword>
<keyword evidence="4" id="KW-1185">Reference proteome</keyword>
<protein>
    <recommendedName>
        <fullName evidence="2">Kinesin motor domain-containing protein</fullName>
    </recommendedName>
</protein>
<dbReference type="AlphaFoldDB" id="A0ABC8KPX8"/>
<dbReference type="Gene3D" id="3.40.850.10">
    <property type="entry name" value="Kinesin motor domain"/>
    <property type="match status" value="2"/>
</dbReference>
<evidence type="ECO:0000259" key="2">
    <source>
        <dbReference type="SMART" id="SM00129"/>
    </source>
</evidence>
<dbReference type="Proteomes" id="UP001642260">
    <property type="component" value="Unassembled WGS sequence"/>
</dbReference>
<evidence type="ECO:0000313" key="4">
    <source>
        <dbReference type="Proteomes" id="UP001642260"/>
    </source>
</evidence>
<dbReference type="InterPro" id="IPR027417">
    <property type="entry name" value="P-loop_NTPase"/>
</dbReference>
<dbReference type="PANTHER" id="PTHR24115:SF924">
    <property type="entry name" value="KINESIN MOTOR DOMAIN-CONTAINING PROTEIN"/>
    <property type="match status" value="1"/>
</dbReference>
<accession>A0ABC8KPX8</accession>
<evidence type="ECO:0000313" key="3">
    <source>
        <dbReference type="EMBL" id="CAH8357946.1"/>
    </source>
</evidence>
<proteinExistence type="predicted"/>
<dbReference type="InterPro" id="IPR001752">
    <property type="entry name" value="Kinesin_motor_dom"/>
</dbReference>
<dbReference type="InterPro" id="IPR027640">
    <property type="entry name" value="Kinesin-like_fam"/>
</dbReference>
<comment type="caution">
    <text evidence="3">The sequence shown here is derived from an EMBL/GenBank/DDBJ whole genome shotgun (WGS) entry which is preliminary data.</text>
</comment>
<dbReference type="PRINTS" id="PR00380">
    <property type="entry name" value="KINESINHEAVY"/>
</dbReference>
<reference evidence="3 4" key="1">
    <citation type="submission" date="2022-03" db="EMBL/GenBank/DDBJ databases">
        <authorList>
            <person name="Macdonald S."/>
            <person name="Ahmed S."/>
            <person name="Newling K."/>
        </authorList>
    </citation>
    <scope>NUCLEOTIDE SEQUENCE [LARGE SCALE GENOMIC DNA]</scope>
</reference>